<protein>
    <submittedName>
        <fullName evidence="1">Uncharacterized protein</fullName>
    </submittedName>
</protein>
<proteinExistence type="predicted"/>
<evidence type="ECO:0000313" key="1">
    <source>
        <dbReference type="EMBL" id="CAD7416674.1"/>
    </source>
</evidence>
<sequence>MLYGRGEMTDFGGEGLSDKSSARVLQVYVSNNLTWDEGSQGTVNYTTHIDKLVFLVSSLRCHNPFPTPYVVMGLYLVTHTWRQFFGSSKQVETEIEHDLA</sequence>
<accession>A0A7R9DL12</accession>
<dbReference type="AlphaFoldDB" id="A0A7R9DL12"/>
<gene>
    <name evidence="1" type="ORF">TPSB3V08_LOCUS11223</name>
</gene>
<organism evidence="1">
    <name type="scientific">Timema poppense</name>
    <name type="common">Walking stick</name>
    <dbReference type="NCBI Taxonomy" id="170557"/>
    <lineage>
        <taxon>Eukaryota</taxon>
        <taxon>Metazoa</taxon>
        <taxon>Ecdysozoa</taxon>
        <taxon>Arthropoda</taxon>
        <taxon>Hexapoda</taxon>
        <taxon>Insecta</taxon>
        <taxon>Pterygota</taxon>
        <taxon>Neoptera</taxon>
        <taxon>Polyneoptera</taxon>
        <taxon>Phasmatodea</taxon>
        <taxon>Timematodea</taxon>
        <taxon>Timematoidea</taxon>
        <taxon>Timematidae</taxon>
        <taxon>Timema</taxon>
    </lineage>
</organism>
<reference evidence="1" key="1">
    <citation type="submission" date="2020-11" db="EMBL/GenBank/DDBJ databases">
        <authorList>
            <person name="Tran Van P."/>
        </authorList>
    </citation>
    <scope>NUCLEOTIDE SEQUENCE</scope>
</reference>
<dbReference type="EMBL" id="OD011649">
    <property type="protein sequence ID" value="CAD7416674.1"/>
    <property type="molecule type" value="Genomic_DNA"/>
</dbReference>
<name>A0A7R9DL12_TIMPO</name>